<dbReference type="Proteomes" id="UP000198379">
    <property type="component" value="Unassembled WGS sequence"/>
</dbReference>
<dbReference type="InterPro" id="IPR011831">
    <property type="entry name" value="ADP-Glc_PPase"/>
</dbReference>
<dbReference type="InterPro" id="IPR011004">
    <property type="entry name" value="Trimer_LpxA-like_sf"/>
</dbReference>
<dbReference type="GO" id="GO:0008878">
    <property type="term" value="F:glucose-1-phosphate adenylyltransferase activity"/>
    <property type="evidence" value="ECO:0007669"/>
    <property type="project" value="UniProtKB-UniRule"/>
</dbReference>
<evidence type="ECO:0000256" key="3">
    <source>
        <dbReference type="ARBA" id="ARBA00022679"/>
    </source>
</evidence>
<dbReference type="NCBIfam" id="NF002772">
    <property type="entry name" value="PRK02862.1"/>
    <property type="match status" value="1"/>
</dbReference>
<protein>
    <recommendedName>
        <fullName evidence="8">Glucose-1-phosphate adenylyltransferase</fullName>
        <ecNumber evidence="8">2.7.7.27</ecNumber>
    </recommendedName>
</protein>
<accession>A0A238ZE82</accession>
<dbReference type="NCBIfam" id="TIGR02091">
    <property type="entry name" value="glgC"/>
    <property type="match status" value="1"/>
</dbReference>
<evidence type="ECO:0000256" key="4">
    <source>
        <dbReference type="ARBA" id="ARBA00022695"/>
    </source>
</evidence>
<dbReference type="OrthoDB" id="9801810at2"/>
<keyword evidence="3 10" id="KW-0808">Transferase</keyword>
<dbReference type="PROSITE" id="PS00809">
    <property type="entry name" value="ADP_GLC_PYROPHOSPH_2"/>
    <property type="match status" value="1"/>
</dbReference>
<dbReference type="AlphaFoldDB" id="A0A238ZE82"/>
<proteinExistence type="inferred from homology"/>
<comment type="similarity">
    <text evidence="1">Belongs to the bacterial/plant glucose-1-phosphate adenylyltransferase family.</text>
</comment>
<organism evidence="10 11">
    <name type="scientific">Dokdonia pacifica</name>
    <dbReference type="NCBI Taxonomy" id="1627892"/>
    <lineage>
        <taxon>Bacteria</taxon>
        <taxon>Pseudomonadati</taxon>
        <taxon>Bacteroidota</taxon>
        <taxon>Flavobacteriia</taxon>
        <taxon>Flavobacteriales</taxon>
        <taxon>Flavobacteriaceae</taxon>
        <taxon>Dokdonia</taxon>
    </lineage>
</organism>
<dbReference type="Gene3D" id="2.160.10.10">
    <property type="entry name" value="Hexapeptide repeat proteins"/>
    <property type="match status" value="1"/>
</dbReference>
<dbReference type="PANTHER" id="PTHR43523:SF12">
    <property type="entry name" value="GLUCOSE-1-PHOSPHATE ADENYLYLTRANSFERASE LARGE SUBUNIT 1, CHLOROPLASTIC-RELATED"/>
    <property type="match status" value="1"/>
</dbReference>
<evidence type="ECO:0000256" key="7">
    <source>
        <dbReference type="ARBA" id="ARBA00023277"/>
    </source>
</evidence>
<dbReference type="Pfam" id="PF00483">
    <property type="entry name" value="NTP_transferase"/>
    <property type="match status" value="1"/>
</dbReference>
<dbReference type="Gene3D" id="3.90.550.10">
    <property type="entry name" value="Spore Coat Polysaccharide Biosynthesis Protein SpsA, Chain A"/>
    <property type="match status" value="1"/>
</dbReference>
<dbReference type="RefSeq" id="WP_089371467.1">
    <property type="nucleotide sequence ID" value="NZ_BMEP01000001.1"/>
</dbReference>
<evidence type="ECO:0000313" key="10">
    <source>
        <dbReference type="EMBL" id="SNR81308.1"/>
    </source>
</evidence>
<dbReference type="EMBL" id="FZNY01000003">
    <property type="protein sequence ID" value="SNR81308.1"/>
    <property type="molecule type" value="Genomic_DNA"/>
</dbReference>
<dbReference type="CDD" id="cd02508">
    <property type="entry name" value="ADP_Glucose_PP"/>
    <property type="match status" value="1"/>
</dbReference>
<dbReference type="PANTHER" id="PTHR43523">
    <property type="entry name" value="GLUCOSE-1-PHOSPHATE ADENYLYLTRANSFERASE-RELATED"/>
    <property type="match status" value="1"/>
</dbReference>
<evidence type="ECO:0000256" key="8">
    <source>
        <dbReference type="NCBIfam" id="TIGR02091"/>
    </source>
</evidence>
<dbReference type="CDD" id="cd04651">
    <property type="entry name" value="LbH_G1P_AT_C"/>
    <property type="match status" value="1"/>
</dbReference>
<dbReference type="GO" id="GO:0005978">
    <property type="term" value="P:glycogen biosynthetic process"/>
    <property type="evidence" value="ECO:0007669"/>
    <property type="project" value="UniProtKB-UniRule"/>
</dbReference>
<dbReference type="SUPFAM" id="SSF53448">
    <property type="entry name" value="Nucleotide-diphospho-sugar transferases"/>
    <property type="match status" value="1"/>
</dbReference>
<reference evidence="10 11" key="1">
    <citation type="submission" date="2017-06" db="EMBL/GenBank/DDBJ databases">
        <authorList>
            <person name="Kim H.J."/>
            <person name="Triplett B.A."/>
        </authorList>
    </citation>
    <scope>NUCLEOTIDE SEQUENCE [LARGE SCALE GENOMIC DNA]</scope>
    <source>
        <strain evidence="10 11">DSM 25597</strain>
    </source>
</reference>
<dbReference type="InterPro" id="IPR029044">
    <property type="entry name" value="Nucleotide-diphossugar_trans"/>
</dbReference>
<dbReference type="InterPro" id="IPR005836">
    <property type="entry name" value="ADP_Glu_pyroP_CS"/>
</dbReference>
<keyword evidence="11" id="KW-1185">Reference proteome</keyword>
<evidence type="ECO:0000313" key="11">
    <source>
        <dbReference type="Proteomes" id="UP000198379"/>
    </source>
</evidence>
<keyword evidence="4 10" id="KW-0548">Nucleotidyltransferase</keyword>
<dbReference type="EC" id="2.7.7.27" evidence="8"/>
<keyword evidence="7" id="KW-0119">Carbohydrate metabolism</keyword>
<keyword evidence="6" id="KW-0067">ATP-binding</keyword>
<dbReference type="InterPro" id="IPR005835">
    <property type="entry name" value="NTP_transferase_dom"/>
</dbReference>
<evidence type="ECO:0000256" key="2">
    <source>
        <dbReference type="ARBA" id="ARBA00022600"/>
    </source>
</evidence>
<evidence type="ECO:0000256" key="5">
    <source>
        <dbReference type="ARBA" id="ARBA00022741"/>
    </source>
</evidence>
<keyword evidence="5" id="KW-0547">Nucleotide-binding</keyword>
<feature type="domain" description="Nucleotidyl transferase" evidence="9">
    <location>
        <begin position="7"/>
        <end position="269"/>
    </location>
</feature>
<dbReference type="GO" id="GO:0005524">
    <property type="term" value="F:ATP binding"/>
    <property type="evidence" value="ECO:0007669"/>
    <property type="project" value="UniProtKB-KW"/>
</dbReference>
<evidence type="ECO:0000259" key="9">
    <source>
        <dbReference type="Pfam" id="PF00483"/>
    </source>
</evidence>
<dbReference type="PROSITE" id="PS00808">
    <property type="entry name" value="ADP_GLC_PYROPHOSPH_1"/>
    <property type="match status" value="1"/>
</dbReference>
<evidence type="ECO:0000256" key="1">
    <source>
        <dbReference type="ARBA" id="ARBA00010443"/>
    </source>
</evidence>
<evidence type="ECO:0000256" key="6">
    <source>
        <dbReference type="ARBA" id="ARBA00022840"/>
    </source>
</evidence>
<dbReference type="Pfam" id="PF25247">
    <property type="entry name" value="LbH_GLGC"/>
    <property type="match status" value="1"/>
</dbReference>
<dbReference type="SUPFAM" id="SSF51161">
    <property type="entry name" value="Trimeric LpxA-like enzymes"/>
    <property type="match status" value="1"/>
</dbReference>
<name>A0A238ZE82_9FLAO</name>
<gene>
    <name evidence="10" type="ORF">SAMN06265376_103135</name>
</gene>
<sequence>MNKKVLAIILGGGQGSRLYPLTKMRSKPAVPIAGKYRLVDIPISNCINSNIKRMFVLTQFNSASLNKHIKHTYQFSYFSDAFVDILAAEQTPENKGWFQGTADAVRQSMHHFKGYESDYILILSGDQLYQMDFNKMLDAHIEAGAKISVASLPVNAKDATSFGILKTNDDQTIGSFIEKPDTTLLPEWKSPVSPAMKKQGKHYLASMGIYIFNKDLLVDLLEDTDTMDFGKEIIPQSINDHKVLSYAYEGYWTDIGNIDSFFEANIDLTADIPKFNLFNRDQSILTRPRVLPPTKISGTTLEKSIIAEGSIIHGSRIANSVIGIRSRVGKGTVIENSYVMGSNRFLDLEEIDAARANGIPHEGIGDRCFITNCIIDKNVKIGDDVRITGGKHLEDVETDTYVVRDGIVVVKNGALIPSGTII</sequence>
<dbReference type="PROSITE" id="PS00810">
    <property type="entry name" value="ADP_GLC_PYROPHOSPH_3"/>
    <property type="match status" value="1"/>
</dbReference>
<keyword evidence="2" id="KW-0321">Glycogen metabolism</keyword>